<name>A0A8J9ZYZ8_BRALA</name>
<keyword evidence="12" id="KW-1185">Reference proteome</keyword>
<proteinExistence type="inferred from homology"/>
<evidence type="ECO:0000256" key="7">
    <source>
        <dbReference type="ARBA" id="ARBA00031909"/>
    </source>
</evidence>
<dbReference type="CDD" id="cd00249">
    <property type="entry name" value="AGE"/>
    <property type="match status" value="1"/>
</dbReference>
<reference evidence="11" key="1">
    <citation type="submission" date="2022-01" db="EMBL/GenBank/DDBJ databases">
        <authorList>
            <person name="Braso-Vives M."/>
        </authorList>
    </citation>
    <scope>NUCLEOTIDE SEQUENCE</scope>
</reference>
<dbReference type="PANTHER" id="PTHR15108">
    <property type="entry name" value="N-ACYLGLUCOSAMINE-2-EPIMERASE"/>
    <property type="match status" value="1"/>
</dbReference>
<keyword evidence="5" id="KW-0413">Isomerase</keyword>
<evidence type="ECO:0000256" key="10">
    <source>
        <dbReference type="ARBA" id="ARBA00046544"/>
    </source>
</evidence>
<dbReference type="Proteomes" id="UP000838412">
    <property type="component" value="Chromosome 5"/>
</dbReference>
<sequence>MILPCHKNLCLKIVPYLITRLTKVANALTISDLPVRFTMSVKSRLPEFLEKCERERDRVVDFWLQNSHDTEHGGFYVCLDRDGKVYDDTKYCWLQGRQVWMYCRLYNEVEKYDRQDVLQAAIAGGEFLMKHVRDPATMKCSFAVTRDGRTVKVQRQPFSEVFYFLGLSELYRATGEAKYREEALKMMDQLVHWMTVDDSGLGRPKWPGAPATDNMAVPMMLMCMIDQLEMMDPALTNKYAGLAERCVEQLLLHIQRDGTVILEQVSPDGQELPGCLGRLQNPGHAIECSWFLLQYAVRHNRPDLKKTAINNFLLQPFESGWDDKHGGLFYFLDVDGYSPTQLEWNMKLWWPHNEALIAFLVAYKETKDEQMLEKFAKVFDYSFSHFVDPDHGEWYGYLSQQGEVTQRFKGGPFKGCFHVPRCLHMCTQILRELVTT</sequence>
<evidence type="ECO:0000313" key="11">
    <source>
        <dbReference type="EMBL" id="CAH1266140.1"/>
    </source>
</evidence>
<dbReference type="OrthoDB" id="414129at2759"/>
<dbReference type="InterPro" id="IPR010819">
    <property type="entry name" value="AGE/CE"/>
</dbReference>
<protein>
    <recommendedName>
        <fullName evidence="4">N-acylglucosamine 2-epimerase</fullName>
        <ecNumber evidence="3">5.1.3.8</ecNumber>
    </recommendedName>
    <alternativeName>
        <fullName evidence="8">GlcNAc 2-epimerase</fullName>
    </alternativeName>
    <alternativeName>
        <fullName evidence="6">N-acetyl-D-glucosamine 2-epimerase</fullName>
    </alternativeName>
    <alternativeName>
        <fullName evidence="7">Renin-binding protein</fullName>
    </alternativeName>
</protein>
<organism evidence="11 12">
    <name type="scientific">Branchiostoma lanceolatum</name>
    <name type="common">Common lancelet</name>
    <name type="synonym">Amphioxus lanceolatum</name>
    <dbReference type="NCBI Taxonomy" id="7740"/>
    <lineage>
        <taxon>Eukaryota</taxon>
        <taxon>Metazoa</taxon>
        <taxon>Chordata</taxon>
        <taxon>Cephalochordata</taxon>
        <taxon>Leptocardii</taxon>
        <taxon>Amphioxiformes</taxon>
        <taxon>Branchiostomatidae</taxon>
        <taxon>Branchiostoma</taxon>
    </lineage>
</organism>
<evidence type="ECO:0000256" key="5">
    <source>
        <dbReference type="ARBA" id="ARBA00023235"/>
    </source>
</evidence>
<dbReference type="InterPro" id="IPR008928">
    <property type="entry name" value="6-hairpin_glycosidase_sf"/>
</dbReference>
<comment type="pathway">
    <text evidence="1">Amino-sugar metabolism; N-acetylneuraminate degradation.</text>
</comment>
<evidence type="ECO:0000256" key="6">
    <source>
        <dbReference type="ARBA" id="ARBA00031608"/>
    </source>
</evidence>
<comment type="catalytic activity">
    <reaction evidence="9">
        <text>an N-acyl-D-glucosamine = an N-acyl-D-mannosamine</text>
        <dbReference type="Rhea" id="RHEA:19033"/>
        <dbReference type="ChEBI" id="CHEBI:16062"/>
        <dbReference type="ChEBI" id="CHEBI:17274"/>
        <dbReference type="EC" id="5.1.3.8"/>
    </reaction>
    <physiologicalReaction direction="left-to-right" evidence="9">
        <dbReference type="Rhea" id="RHEA:19034"/>
    </physiologicalReaction>
    <physiologicalReaction direction="right-to-left" evidence="9">
        <dbReference type="Rhea" id="RHEA:19035"/>
    </physiologicalReaction>
</comment>
<dbReference type="AlphaFoldDB" id="A0A8J9ZYZ8"/>
<evidence type="ECO:0000256" key="8">
    <source>
        <dbReference type="ARBA" id="ARBA00033215"/>
    </source>
</evidence>
<dbReference type="UniPathway" id="UPA00629"/>
<dbReference type="InterPro" id="IPR012341">
    <property type="entry name" value="6hp_glycosidase-like_sf"/>
</dbReference>
<dbReference type="GO" id="GO:0019262">
    <property type="term" value="P:N-acetylneuraminate catabolic process"/>
    <property type="evidence" value="ECO:0007669"/>
    <property type="project" value="UniProtKB-UniPathway"/>
</dbReference>
<evidence type="ECO:0000313" key="12">
    <source>
        <dbReference type="Proteomes" id="UP000838412"/>
    </source>
</evidence>
<comment type="subunit">
    <text evidence="10">Homodimer. Forms a heterodimer with renin and inhibits its activity.</text>
</comment>
<dbReference type="EMBL" id="OV696690">
    <property type="protein sequence ID" value="CAH1266140.1"/>
    <property type="molecule type" value="Genomic_DNA"/>
</dbReference>
<dbReference type="EC" id="5.1.3.8" evidence="3"/>
<dbReference type="GO" id="GO:0050121">
    <property type="term" value="F:N-acylglucosamine 2-epimerase activity"/>
    <property type="evidence" value="ECO:0007669"/>
    <property type="project" value="UniProtKB-EC"/>
</dbReference>
<comment type="similarity">
    <text evidence="2">Belongs to the N-acylglucosamine 2-epimerase family.</text>
</comment>
<gene>
    <name evidence="11" type="primary">RENBP</name>
    <name evidence="11" type="ORF">BLAG_LOCUS19834</name>
</gene>
<dbReference type="Gene3D" id="1.50.10.10">
    <property type="match status" value="1"/>
</dbReference>
<dbReference type="SUPFAM" id="SSF48208">
    <property type="entry name" value="Six-hairpin glycosidases"/>
    <property type="match status" value="1"/>
</dbReference>
<dbReference type="FunFam" id="1.50.10.10:FF:000021">
    <property type="entry name" value="N-acylglucosamine 2-epimerase"/>
    <property type="match status" value="1"/>
</dbReference>
<evidence type="ECO:0000256" key="2">
    <source>
        <dbReference type="ARBA" id="ARBA00008558"/>
    </source>
</evidence>
<dbReference type="Pfam" id="PF07221">
    <property type="entry name" value="GlcNAc_2-epim"/>
    <property type="match status" value="1"/>
</dbReference>
<dbReference type="InterPro" id="IPR034116">
    <property type="entry name" value="AGE_dom"/>
</dbReference>
<dbReference type="GO" id="GO:0005975">
    <property type="term" value="P:carbohydrate metabolic process"/>
    <property type="evidence" value="ECO:0007669"/>
    <property type="project" value="InterPro"/>
</dbReference>
<evidence type="ECO:0000256" key="9">
    <source>
        <dbReference type="ARBA" id="ARBA00034243"/>
    </source>
</evidence>
<evidence type="ECO:0000256" key="4">
    <source>
        <dbReference type="ARBA" id="ARBA00014959"/>
    </source>
</evidence>
<evidence type="ECO:0000256" key="1">
    <source>
        <dbReference type="ARBA" id="ARBA00004878"/>
    </source>
</evidence>
<accession>A0A8J9ZYZ8</accession>
<evidence type="ECO:0000256" key="3">
    <source>
        <dbReference type="ARBA" id="ARBA00013176"/>
    </source>
</evidence>